<dbReference type="PANTHER" id="PTHR11630">
    <property type="entry name" value="DNA REPLICATION LICENSING FACTOR MCM FAMILY MEMBER"/>
    <property type="match status" value="1"/>
</dbReference>
<dbReference type="InterPro" id="IPR008045">
    <property type="entry name" value="MCM2"/>
</dbReference>
<evidence type="ECO:0000259" key="17">
    <source>
        <dbReference type="PROSITE" id="PS50051"/>
    </source>
</evidence>
<evidence type="ECO:0000256" key="16">
    <source>
        <dbReference type="SAM" id="MobiDB-lite"/>
    </source>
</evidence>
<evidence type="ECO:0000256" key="10">
    <source>
        <dbReference type="ARBA" id="ARBA00022806"/>
    </source>
</evidence>
<dbReference type="GO" id="GO:1902975">
    <property type="term" value="P:mitotic DNA replication initiation"/>
    <property type="evidence" value="ECO:0007669"/>
    <property type="project" value="TreeGrafter"/>
</dbReference>
<evidence type="ECO:0000256" key="3">
    <source>
        <dbReference type="ARBA" id="ARBA00012551"/>
    </source>
</evidence>
<dbReference type="SMART" id="SM00350">
    <property type="entry name" value="MCM"/>
    <property type="match status" value="1"/>
</dbReference>
<dbReference type="Pfam" id="PF17855">
    <property type="entry name" value="MCM_lid"/>
    <property type="match status" value="1"/>
</dbReference>
<evidence type="ECO:0000256" key="2">
    <source>
        <dbReference type="ARBA" id="ARBA00008010"/>
    </source>
</evidence>
<gene>
    <name evidence="18" type="ORF">RF11_01001</name>
</gene>
<name>A0A0C2MEB5_THEKT</name>
<reference evidence="18 19" key="1">
    <citation type="journal article" date="2014" name="Genome Biol. Evol.">
        <title>The genome of the myxosporean Thelohanellus kitauei shows adaptations to nutrient acquisition within its fish host.</title>
        <authorList>
            <person name="Yang Y."/>
            <person name="Xiong J."/>
            <person name="Zhou Z."/>
            <person name="Huo F."/>
            <person name="Miao W."/>
            <person name="Ran C."/>
            <person name="Liu Y."/>
            <person name="Zhang J."/>
            <person name="Feng J."/>
            <person name="Wang M."/>
            <person name="Wang M."/>
            <person name="Wang L."/>
            <person name="Yao B."/>
        </authorList>
    </citation>
    <scope>NUCLEOTIDE SEQUENCE [LARGE SCALE GENOMIC DNA]</scope>
    <source>
        <strain evidence="18">Wuqing</strain>
    </source>
</reference>
<feature type="region of interest" description="Disordered" evidence="16">
    <location>
        <begin position="64"/>
        <end position="87"/>
    </location>
</feature>
<dbReference type="Pfam" id="PF23669">
    <property type="entry name" value="WHD_MCM2"/>
    <property type="match status" value="1"/>
</dbReference>
<evidence type="ECO:0000256" key="1">
    <source>
        <dbReference type="ARBA" id="ARBA00004123"/>
    </source>
</evidence>
<protein>
    <recommendedName>
        <fullName evidence="4">DNA replication licensing factor MCM2</fullName>
        <ecNumber evidence="3">3.6.4.12</ecNumber>
    </recommendedName>
</protein>
<dbReference type="GO" id="GO:0008270">
    <property type="term" value="F:zinc ion binding"/>
    <property type="evidence" value="ECO:0007669"/>
    <property type="project" value="UniProtKB-KW"/>
</dbReference>
<dbReference type="InterPro" id="IPR027925">
    <property type="entry name" value="MCM_N"/>
</dbReference>
<dbReference type="EC" id="3.6.4.12" evidence="3"/>
<dbReference type="InterPro" id="IPR041562">
    <property type="entry name" value="MCM_lid"/>
</dbReference>
<keyword evidence="13" id="KW-0238">DNA-binding</keyword>
<dbReference type="InterPro" id="IPR001208">
    <property type="entry name" value="MCM_dom"/>
</dbReference>
<dbReference type="GO" id="GO:0017116">
    <property type="term" value="F:single-stranded DNA helicase activity"/>
    <property type="evidence" value="ECO:0007669"/>
    <property type="project" value="TreeGrafter"/>
</dbReference>
<dbReference type="SUPFAM" id="SSF52540">
    <property type="entry name" value="P-loop containing nucleoside triphosphate hydrolases"/>
    <property type="match status" value="1"/>
</dbReference>
<dbReference type="InterPro" id="IPR018525">
    <property type="entry name" value="MCM_CS"/>
</dbReference>
<dbReference type="GO" id="GO:0005524">
    <property type="term" value="F:ATP binding"/>
    <property type="evidence" value="ECO:0007669"/>
    <property type="project" value="UniProtKB-KW"/>
</dbReference>
<dbReference type="InterPro" id="IPR012340">
    <property type="entry name" value="NA-bd_OB-fold"/>
</dbReference>
<proteinExistence type="inferred from homology"/>
<dbReference type="Pfam" id="PF14551">
    <property type="entry name" value="MCM_N"/>
    <property type="match status" value="1"/>
</dbReference>
<dbReference type="Gene3D" id="2.20.28.10">
    <property type="match status" value="1"/>
</dbReference>
<dbReference type="GO" id="GO:0016787">
    <property type="term" value="F:hydrolase activity"/>
    <property type="evidence" value="ECO:0007669"/>
    <property type="project" value="UniProtKB-KW"/>
</dbReference>
<dbReference type="GO" id="GO:0000727">
    <property type="term" value="P:double-strand break repair via break-induced replication"/>
    <property type="evidence" value="ECO:0007669"/>
    <property type="project" value="TreeGrafter"/>
</dbReference>
<dbReference type="Gene3D" id="3.30.1640.10">
    <property type="entry name" value="mini-chromosome maintenance (MCM) complex, chain A, domain 1"/>
    <property type="match status" value="1"/>
</dbReference>
<keyword evidence="6" id="KW-0479">Metal-binding</keyword>
<dbReference type="OMA" id="TYERVTT"/>
<dbReference type="CDD" id="cd17753">
    <property type="entry name" value="MCM2"/>
    <property type="match status" value="1"/>
</dbReference>
<evidence type="ECO:0000256" key="8">
    <source>
        <dbReference type="ARBA" id="ARBA00022771"/>
    </source>
</evidence>
<evidence type="ECO:0000256" key="14">
    <source>
        <dbReference type="ARBA" id="ARBA00023242"/>
    </source>
</evidence>
<dbReference type="SUPFAM" id="SSF50249">
    <property type="entry name" value="Nucleic acid-binding proteins"/>
    <property type="match status" value="1"/>
</dbReference>
<dbReference type="EMBL" id="JWZT01004875">
    <property type="protein sequence ID" value="KII62739.1"/>
    <property type="molecule type" value="Genomic_DNA"/>
</dbReference>
<organism evidence="18 19">
    <name type="scientific">Thelohanellus kitauei</name>
    <name type="common">Myxosporean</name>
    <dbReference type="NCBI Taxonomy" id="669202"/>
    <lineage>
        <taxon>Eukaryota</taxon>
        <taxon>Metazoa</taxon>
        <taxon>Cnidaria</taxon>
        <taxon>Myxozoa</taxon>
        <taxon>Myxosporea</taxon>
        <taxon>Bivalvulida</taxon>
        <taxon>Platysporina</taxon>
        <taxon>Myxobolidae</taxon>
        <taxon>Thelohanellus</taxon>
    </lineage>
</organism>
<dbReference type="PROSITE" id="PS50051">
    <property type="entry name" value="MCM_2"/>
    <property type="match status" value="1"/>
</dbReference>
<evidence type="ECO:0000313" key="19">
    <source>
        <dbReference type="Proteomes" id="UP000031668"/>
    </source>
</evidence>
<dbReference type="PANTHER" id="PTHR11630:SF44">
    <property type="entry name" value="DNA REPLICATION LICENSING FACTOR MCM2"/>
    <property type="match status" value="1"/>
</dbReference>
<keyword evidence="9" id="KW-0378">Hydrolase</keyword>
<keyword evidence="12" id="KW-0067">ATP-binding</keyword>
<feature type="region of interest" description="Disordered" evidence="16">
    <location>
        <begin position="1"/>
        <end position="47"/>
    </location>
</feature>
<accession>A0A0C2MEB5</accession>
<dbReference type="InterPro" id="IPR033762">
    <property type="entry name" value="MCM_OB"/>
</dbReference>
<dbReference type="InterPro" id="IPR031327">
    <property type="entry name" value="MCM"/>
</dbReference>
<evidence type="ECO:0000256" key="5">
    <source>
        <dbReference type="ARBA" id="ARBA00022705"/>
    </source>
</evidence>
<feature type="domain" description="MCM C-terminal AAA(+) ATPase" evidence="17">
    <location>
        <begin position="420"/>
        <end position="626"/>
    </location>
</feature>
<dbReference type="Gene3D" id="3.40.50.300">
    <property type="entry name" value="P-loop containing nucleotide triphosphate hydrolases"/>
    <property type="match status" value="1"/>
</dbReference>
<dbReference type="Pfam" id="PF17207">
    <property type="entry name" value="MCM_OB"/>
    <property type="match status" value="1"/>
</dbReference>
<dbReference type="Pfam" id="PF00493">
    <property type="entry name" value="MCM"/>
    <property type="match status" value="1"/>
</dbReference>
<dbReference type="GO" id="GO:0042555">
    <property type="term" value="C:MCM complex"/>
    <property type="evidence" value="ECO:0007669"/>
    <property type="project" value="InterPro"/>
</dbReference>
<dbReference type="FunFam" id="3.40.50.300:FF:000138">
    <property type="entry name" value="DNA helicase"/>
    <property type="match status" value="1"/>
</dbReference>
<dbReference type="InterPro" id="IPR059098">
    <property type="entry name" value="WHD_MCM2"/>
</dbReference>
<comment type="caution">
    <text evidence="18">The sequence shown here is derived from an EMBL/GenBank/DDBJ whole genome shotgun (WGS) entry which is preliminary data.</text>
</comment>
<dbReference type="PROSITE" id="PS00847">
    <property type="entry name" value="MCM_1"/>
    <property type="match status" value="1"/>
</dbReference>
<keyword evidence="5" id="KW-0235">DNA replication</keyword>
<dbReference type="PRINTS" id="PR01657">
    <property type="entry name" value="MCMFAMILY"/>
</dbReference>
<keyword evidence="11" id="KW-0862">Zinc</keyword>
<keyword evidence="14" id="KW-0539">Nucleus</keyword>
<keyword evidence="19" id="KW-1185">Reference proteome</keyword>
<comment type="subcellular location">
    <subcellularLocation>
        <location evidence="1">Nucleus</location>
    </subcellularLocation>
</comment>
<keyword evidence="15" id="KW-0131">Cell cycle</keyword>
<evidence type="ECO:0000256" key="12">
    <source>
        <dbReference type="ARBA" id="ARBA00022840"/>
    </source>
</evidence>
<evidence type="ECO:0000256" key="7">
    <source>
        <dbReference type="ARBA" id="ARBA00022741"/>
    </source>
</evidence>
<dbReference type="GO" id="GO:0003697">
    <property type="term" value="F:single-stranded DNA binding"/>
    <property type="evidence" value="ECO:0007669"/>
    <property type="project" value="TreeGrafter"/>
</dbReference>
<dbReference type="Proteomes" id="UP000031668">
    <property type="component" value="Unassembled WGS sequence"/>
</dbReference>
<evidence type="ECO:0000256" key="15">
    <source>
        <dbReference type="ARBA" id="ARBA00023306"/>
    </source>
</evidence>
<keyword evidence="7" id="KW-0547">Nucleotide-binding</keyword>
<evidence type="ECO:0000256" key="11">
    <source>
        <dbReference type="ARBA" id="ARBA00022833"/>
    </source>
</evidence>
<evidence type="ECO:0000256" key="4">
    <source>
        <dbReference type="ARBA" id="ARBA00018925"/>
    </source>
</evidence>
<comment type="similarity">
    <text evidence="2">Belongs to the MCM family.</text>
</comment>
<dbReference type="AlphaFoldDB" id="A0A0C2MEB5"/>
<evidence type="ECO:0000256" key="9">
    <source>
        <dbReference type="ARBA" id="ARBA00022801"/>
    </source>
</evidence>
<dbReference type="GO" id="GO:0043138">
    <property type="term" value="F:3'-5' DNA helicase activity"/>
    <property type="evidence" value="ECO:0007669"/>
    <property type="project" value="TreeGrafter"/>
</dbReference>
<evidence type="ECO:0000256" key="13">
    <source>
        <dbReference type="ARBA" id="ARBA00023125"/>
    </source>
</evidence>
<dbReference type="Gene3D" id="2.40.50.140">
    <property type="entry name" value="Nucleic acid-binding proteins"/>
    <property type="match status" value="1"/>
</dbReference>
<dbReference type="InterPro" id="IPR027417">
    <property type="entry name" value="P-loop_NTPase"/>
</dbReference>
<dbReference type="OrthoDB" id="844at2759"/>
<dbReference type="PRINTS" id="PR01658">
    <property type="entry name" value="MCMPROTEIN2"/>
</dbReference>
<dbReference type="GO" id="GO:0005634">
    <property type="term" value="C:nucleus"/>
    <property type="evidence" value="ECO:0007669"/>
    <property type="project" value="UniProtKB-SubCell"/>
</dbReference>
<keyword evidence="10" id="KW-0347">Helicase</keyword>
<keyword evidence="8" id="KW-0863">Zinc-finger</keyword>
<sequence>MDRTIDDFVSPNEDSNASFRAELPRPLPSLLPETQNEQGPFSGDENDFFDALDDELLANLDSPGHSDIGDDDIDRMIQSPPPVIRTRPPIARTRADFDDFNDMDPGVQRRRLADGDDQIDSLEDTRGHPINVWVSMMAPRNEIKKRFKKFLTTFKDESGHFMYQERITRMCELNSQSLQIEYNDLATFSQVLAYFLPESPVEMLEIFNETTKAVVLQMYPRYERIINEIFVRISNLPLIEEIRQLRQSHLGQLVRTCGVVVSSTSVLPQLSSVKYDCNKCKFVLGPFLQAGEEVKPGVCPECQSRGPFEINAENTIYRNYQRIKIQESPGKISAGRLPRSKDVILTADLVDACKPGDEIDVTGVYKSSFDLGMNKMNSFPIFMTVIEANYVFRRDSSTILQTLSDEDVKNIIKLSKEPNICDRIIKSIAPSIHGHMDVKRAIALSLFGGVPKDPGQKHKIRGDINILLCGDPGTSKSQFLKYVEKTSNRAVYTTGQGASAVGLTAYVVRHSVTNEWTLEAGALVLADCGVCLIDEFDKMNDADRTSIHEAMEQQSISISKAGIVTSLQARCTIIAAANPIGGNYDIMQSFAHNVDLSDPILSRFDIICVIRDIPDPVNDENLARFVVQSHERHHPHSKILNKNSDIDSEILSQDVLQKYIIYARDHMRPKLNRVDVDKITRMYANLRKESLITGSLPITVRHIESVIRISEAFAKMHLREFVSNDDVNMAVRVMLESFIDTQKFSATKAMRKSFSNYLNYKKDNNELLLFLLKQLLRDKNSLTGLNRGGSECSTYQAEVNERELFEKAKQINAECDTTFFESDLFSQNRFHYDKERKTITQKI</sequence>
<evidence type="ECO:0000313" key="18">
    <source>
        <dbReference type="EMBL" id="KII62739.1"/>
    </source>
</evidence>
<evidence type="ECO:0000256" key="6">
    <source>
        <dbReference type="ARBA" id="ARBA00022723"/>
    </source>
</evidence>